<evidence type="ECO:0000313" key="2">
    <source>
        <dbReference type="EMBL" id="KAL2528011.1"/>
    </source>
</evidence>
<protein>
    <recommendedName>
        <fullName evidence="1">SAC3/GANP/THP3 conserved domain-containing protein</fullName>
    </recommendedName>
</protein>
<comment type="caution">
    <text evidence="2">The sequence shown here is derived from an EMBL/GenBank/DDBJ whole genome shotgun (WGS) entry which is preliminary data.</text>
</comment>
<dbReference type="Proteomes" id="UP001604277">
    <property type="component" value="Unassembled WGS sequence"/>
</dbReference>
<reference evidence="3" key="1">
    <citation type="submission" date="2024-07" db="EMBL/GenBank/DDBJ databases">
        <title>Two chromosome-level genome assemblies of Korean endemic species Abeliophyllum distichum and Forsythia ovata (Oleaceae).</title>
        <authorList>
            <person name="Jang H."/>
        </authorList>
    </citation>
    <scope>NUCLEOTIDE SEQUENCE [LARGE SCALE GENOMIC DNA]</scope>
</reference>
<gene>
    <name evidence="2" type="ORF">Fot_20612</name>
</gene>
<evidence type="ECO:0000313" key="3">
    <source>
        <dbReference type="Proteomes" id="UP001604277"/>
    </source>
</evidence>
<accession>A0ABD1USH4</accession>
<organism evidence="2 3">
    <name type="scientific">Forsythia ovata</name>
    <dbReference type="NCBI Taxonomy" id="205694"/>
    <lineage>
        <taxon>Eukaryota</taxon>
        <taxon>Viridiplantae</taxon>
        <taxon>Streptophyta</taxon>
        <taxon>Embryophyta</taxon>
        <taxon>Tracheophyta</taxon>
        <taxon>Spermatophyta</taxon>
        <taxon>Magnoliopsida</taxon>
        <taxon>eudicotyledons</taxon>
        <taxon>Gunneridae</taxon>
        <taxon>Pentapetalae</taxon>
        <taxon>asterids</taxon>
        <taxon>lamiids</taxon>
        <taxon>Lamiales</taxon>
        <taxon>Oleaceae</taxon>
        <taxon>Forsythieae</taxon>
        <taxon>Forsythia</taxon>
    </lineage>
</organism>
<dbReference type="InterPro" id="IPR005062">
    <property type="entry name" value="SAC3/GANP/THP3_conserved"/>
</dbReference>
<sequence>MHLEKCKDKNENLGTDVSSVEDNQLFSMIFENEVSEDVLAHWKSSSGTAWRERLRCLVVFDRLHGDPAKPLSTLVVKKLCRNISTNNVQDSDVRPVSVLEDTLNYLLNLLKSDCHFENARSLVERMLDWNCCETQGIDQSSLIDYQYRYVQDNMLSRRVPSRLLKKDPLK</sequence>
<dbReference type="EMBL" id="JBFOLJ010000006">
    <property type="protein sequence ID" value="KAL2528011.1"/>
    <property type="molecule type" value="Genomic_DNA"/>
</dbReference>
<feature type="domain" description="SAC3/GANP/THP3 conserved" evidence="1">
    <location>
        <begin position="51"/>
        <end position="118"/>
    </location>
</feature>
<dbReference type="AlphaFoldDB" id="A0ABD1USH4"/>
<name>A0ABD1USH4_9LAMI</name>
<evidence type="ECO:0000259" key="1">
    <source>
        <dbReference type="Pfam" id="PF03399"/>
    </source>
</evidence>
<dbReference type="Pfam" id="PF03399">
    <property type="entry name" value="SAC3_GANP"/>
    <property type="match status" value="1"/>
</dbReference>
<proteinExistence type="predicted"/>
<keyword evidence="3" id="KW-1185">Reference proteome</keyword>